<protein>
    <recommendedName>
        <fullName evidence="3">Multidrug resistance protein MdtA-like barrel-sandwich hybrid domain-containing protein</fullName>
    </recommendedName>
</protein>
<reference evidence="4" key="1">
    <citation type="submission" date="2018-06" db="EMBL/GenBank/DDBJ databases">
        <authorList>
            <person name="Zhirakovskaya E."/>
        </authorList>
    </citation>
    <scope>NUCLEOTIDE SEQUENCE</scope>
</reference>
<dbReference type="PANTHER" id="PTHR30469">
    <property type="entry name" value="MULTIDRUG RESISTANCE PROTEIN MDTA"/>
    <property type="match status" value="1"/>
</dbReference>
<evidence type="ECO:0000256" key="1">
    <source>
        <dbReference type="SAM" id="Coils"/>
    </source>
</evidence>
<dbReference type="AlphaFoldDB" id="A0A3B1DJ94"/>
<feature type="domain" description="Multidrug resistance protein MdtA-like barrel-sandwich hybrid" evidence="3">
    <location>
        <begin position="72"/>
        <end position="220"/>
    </location>
</feature>
<evidence type="ECO:0000256" key="2">
    <source>
        <dbReference type="SAM" id="MobiDB-lite"/>
    </source>
</evidence>
<gene>
    <name evidence="4" type="ORF">MNBD_PLANCTO03-172</name>
</gene>
<dbReference type="PANTHER" id="PTHR30469:SF33">
    <property type="entry name" value="SLR1207 PROTEIN"/>
    <property type="match status" value="1"/>
</dbReference>
<dbReference type="SUPFAM" id="SSF111369">
    <property type="entry name" value="HlyD-like secretion proteins"/>
    <property type="match status" value="1"/>
</dbReference>
<dbReference type="GO" id="GO:0015562">
    <property type="term" value="F:efflux transmembrane transporter activity"/>
    <property type="evidence" value="ECO:0007669"/>
    <property type="project" value="TreeGrafter"/>
</dbReference>
<name>A0A3B1DJ94_9ZZZZ</name>
<keyword evidence="1" id="KW-0175">Coiled coil</keyword>
<dbReference type="InterPro" id="IPR006143">
    <property type="entry name" value="RND_pump_MFP"/>
</dbReference>
<dbReference type="Gene3D" id="1.10.287.470">
    <property type="entry name" value="Helix hairpin bin"/>
    <property type="match status" value="1"/>
</dbReference>
<proteinExistence type="predicted"/>
<feature type="coiled-coil region" evidence="1">
    <location>
        <begin position="105"/>
        <end position="132"/>
    </location>
</feature>
<accession>A0A3B1DJ94</accession>
<sequence length="440" mass="47606">MRKGVIIIGGLVLIAAFLGGGGFVLTQTPAGEQLREKLKKPEQPTTVRIEPAYRSNITRTVSAPGLVEPRTKVEISAQVSARIIALPFAEGDTVKAGEVVVRLDAEDLTARLDAAKARLTAQEARLRGAEADLAVALSNFGRQRELHDTGDIADTVFEQAENRYNQAVAAVEMARADVEIARAQIIEAERNIAYTIITSPIDGVITTLNAEVGELVVVGTLNNAGSVILRVADLADMLLKARVDESNVAQVKEGQEATVYINAYRDDPFLGTVERLGLERKRWEDGSHYYEAEIKLQEEADRPLLSGFSATAEIAVQQFRDVLVVPSQAVLDRRIDELPKATLDAAGGLVDTRKTFATVVYTIVDGKTRATPVEIGPSDLTETVILAGLDDGQRVITGPFKTLVDMKDDQLVEDEAEAEVDTKTEAEAEAETEDTAKQDS</sequence>
<dbReference type="GO" id="GO:1990281">
    <property type="term" value="C:efflux pump complex"/>
    <property type="evidence" value="ECO:0007669"/>
    <property type="project" value="TreeGrafter"/>
</dbReference>
<dbReference type="Gene3D" id="2.40.420.20">
    <property type="match status" value="1"/>
</dbReference>
<dbReference type="NCBIfam" id="TIGR01730">
    <property type="entry name" value="RND_mfp"/>
    <property type="match status" value="1"/>
</dbReference>
<feature type="region of interest" description="Disordered" evidence="2">
    <location>
        <begin position="413"/>
        <end position="440"/>
    </location>
</feature>
<dbReference type="Gene3D" id="2.40.30.170">
    <property type="match status" value="1"/>
</dbReference>
<evidence type="ECO:0000259" key="3">
    <source>
        <dbReference type="Pfam" id="PF25917"/>
    </source>
</evidence>
<dbReference type="Gene3D" id="2.40.50.100">
    <property type="match status" value="1"/>
</dbReference>
<dbReference type="InterPro" id="IPR058625">
    <property type="entry name" value="MdtA-like_BSH"/>
</dbReference>
<evidence type="ECO:0000313" key="4">
    <source>
        <dbReference type="EMBL" id="VAX40762.1"/>
    </source>
</evidence>
<dbReference type="EMBL" id="UOGK01000439">
    <property type="protein sequence ID" value="VAX40762.1"/>
    <property type="molecule type" value="Genomic_DNA"/>
</dbReference>
<feature type="coiled-coil region" evidence="1">
    <location>
        <begin position="157"/>
        <end position="191"/>
    </location>
</feature>
<dbReference type="Pfam" id="PF25917">
    <property type="entry name" value="BSH_RND"/>
    <property type="match status" value="1"/>
</dbReference>
<organism evidence="4">
    <name type="scientific">hydrothermal vent metagenome</name>
    <dbReference type="NCBI Taxonomy" id="652676"/>
    <lineage>
        <taxon>unclassified sequences</taxon>
        <taxon>metagenomes</taxon>
        <taxon>ecological metagenomes</taxon>
    </lineage>
</organism>